<dbReference type="RefSeq" id="WP_173834837.1">
    <property type="nucleotide sequence ID" value="NZ_FTNR01000002.1"/>
</dbReference>
<dbReference type="OrthoDB" id="296045at2157"/>
<protein>
    <submittedName>
        <fullName evidence="1">Uncharacterized protein</fullName>
    </submittedName>
</protein>
<keyword evidence="2" id="KW-1185">Reference proteome</keyword>
<accession>A0A1N7D9G2</accession>
<evidence type="ECO:0000313" key="1">
    <source>
        <dbReference type="EMBL" id="SIR72516.1"/>
    </source>
</evidence>
<sequence length="53" mass="6193">MNRTGGYVQRASDTVERGCKHCDWYAVAGSYPKLVKKYHDHLRDDHPMAWVRS</sequence>
<reference evidence="2" key="1">
    <citation type="submission" date="2017-01" db="EMBL/GenBank/DDBJ databases">
        <authorList>
            <person name="Varghese N."/>
            <person name="Submissions S."/>
        </authorList>
    </citation>
    <scope>NUCLEOTIDE SEQUENCE [LARGE SCALE GENOMIC DNA]</scope>
    <source>
        <strain evidence="2">type strain: HArc-</strain>
    </source>
</reference>
<name>A0A1N7D9G2_9EURY</name>
<evidence type="ECO:0000313" key="2">
    <source>
        <dbReference type="Proteomes" id="UP000185936"/>
    </source>
</evidence>
<dbReference type="EMBL" id="FTNR01000002">
    <property type="protein sequence ID" value="SIR72516.1"/>
    <property type="molecule type" value="Genomic_DNA"/>
</dbReference>
<dbReference type="Proteomes" id="UP000185936">
    <property type="component" value="Unassembled WGS sequence"/>
</dbReference>
<proteinExistence type="predicted"/>
<dbReference type="AlphaFoldDB" id="A0A1N7D9G2"/>
<gene>
    <name evidence="1" type="ORF">SAMN05421752_10290</name>
</gene>
<organism evidence="1 2">
    <name type="scientific">Natronorubrum thiooxidans</name>
    <dbReference type="NCBI Taxonomy" id="308853"/>
    <lineage>
        <taxon>Archaea</taxon>
        <taxon>Methanobacteriati</taxon>
        <taxon>Methanobacteriota</taxon>
        <taxon>Stenosarchaea group</taxon>
        <taxon>Halobacteria</taxon>
        <taxon>Halobacteriales</taxon>
        <taxon>Natrialbaceae</taxon>
        <taxon>Natronorubrum</taxon>
    </lineage>
</organism>